<dbReference type="GO" id="GO:0009007">
    <property type="term" value="F:site-specific DNA-methyltransferase (adenine-specific) activity"/>
    <property type="evidence" value="ECO:0007669"/>
    <property type="project" value="UniProtKB-EC"/>
</dbReference>
<dbReference type="PRINTS" id="PR00507">
    <property type="entry name" value="N12N6MTFRASE"/>
</dbReference>
<dbReference type="Gene3D" id="3.40.50.150">
    <property type="entry name" value="Vaccinia Virus protein VP39"/>
    <property type="match status" value="1"/>
</dbReference>
<dbReference type="AlphaFoldDB" id="A0A024H4T2"/>
<dbReference type="Gene3D" id="1.20.1260.30">
    <property type="match status" value="1"/>
</dbReference>
<dbReference type="InterPro" id="IPR022749">
    <property type="entry name" value="D12N6_MeTrfase_N"/>
</dbReference>
<dbReference type="Pfam" id="PF12161">
    <property type="entry name" value="HsdM_N"/>
    <property type="match status" value="1"/>
</dbReference>
<dbReference type="InterPro" id="IPR029063">
    <property type="entry name" value="SAM-dependent_MTases_sf"/>
</dbReference>
<sequence>MTYPRHCGMNWNLVRENVTEDEAREYAGGFHLAVQPLSLSELESYLARAADLLRGSIDQADFKAYIFPLMFFKRISDVYMEEFAQALEDSGGDHEYALFAENHRFSIPGGHLWGDIRNRTENIGTALQTAFREIEKANPETLYGIFGNASWTNRDKLPDRKLADLVEHFSTKTLSNAAVAPDVFGNAYEYLIKRFADQSNKKAGEYYTPRSVVRLLINILNPVDQESVYDPACGTGGMLIEVIEHVKAAGGSPKSLWGKLYGQEKVLATSGIARMNLLLHGVEDFKIVREDTLREPAFYSGNHLAQFDCVVANPPFSLKNWGESEWVSDKWGRNNLGGVPPKGYADWAWVQHMLTSARTQNGRVAVVLPQGALFRQGAEARIRTHILKADLVESVIGLAPNLFYGTGLAACVLILRHEKRPEKKGKVLFINGNKLFKRGRNQNTLETEHAERLLDAYELYQDQDGLSRVVNLAEIAGHGYSLNIPLYVAPEDEGEELTLADALANLEAAHTKTAETRRALEAELAKWGVGQEILA</sequence>
<evidence type="ECO:0000313" key="10">
    <source>
        <dbReference type="EMBL" id="CCQ47180.1"/>
    </source>
</evidence>
<dbReference type="GO" id="GO:0003677">
    <property type="term" value="F:DNA binding"/>
    <property type="evidence" value="ECO:0007669"/>
    <property type="project" value="InterPro"/>
</dbReference>
<dbReference type="InterPro" id="IPR002052">
    <property type="entry name" value="DNA_methylase_N6_adenine_CS"/>
</dbReference>
<dbReference type="PROSITE" id="PS00092">
    <property type="entry name" value="N6_MTASE"/>
    <property type="match status" value="1"/>
</dbReference>
<dbReference type="InterPro" id="IPR003356">
    <property type="entry name" value="DNA_methylase_A-5"/>
</dbReference>
<organism evidence="10 11">
    <name type="scientific">Pseudarthrobacter siccitolerans</name>
    <dbReference type="NCBI Taxonomy" id="861266"/>
    <lineage>
        <taxon>Bacteria</taxon>
        <taxon>Bacillati</taxon>
        <taxon>Actinomycetota</taxon>
        <taxon>Actinomycetes</taxon>
        <taxon>Micrococcales</taxon>
        <taxon>Micrococcaceae</taxon>
        <taxon>Pseudarthrobacter</taxon>
    </lineage>
</organism>
<keyword evidence="11" id="KW-1185">Reference proteome</keyword>
<gene>
    <name evidence="10" type="primary">hsdM</name>
    <name evidence="10" type="ORF">ARTSIC4J27_3160</name>
</gene>
<dbReference type="EC" id="2.1.1.72" evidence="2"/>
<dbReference type="InterPro" id="IPR038333">
    <property type="entry name" value="T1MK-like_N_sf"/>
</dbReference>
<dbReference type="Proteomes" id="UP000035722">
    <property type="component" value="Unassembled WGS sequence"/>
</dbReference>
<dbReference type="SUPFAM" id="SSF53335">
    <property type="entry name" value="S-adenosyl-L-methionine-dependent methyltransferases"/>
    <property type="match status" value="1"/>
</dbReference>
<evidence type="ECO:0000259" key="8">
    <source>
        <dbReference type="Pfam" id="PF02384"/>
    </source>
</evidence>
<feature type="domain" description="DNA methylase adenine-specific" evidence="8">
    <location>
        <begin position="181"/>
        <end position="495"/>
    </location>
</feature>
<comment type="catalytic activity">
    <reaction evidence="7">
        <text>a 2'-deoxyadenosine in DNA + S-adenosyl-L-methionine = an N(6)-methyl-2'-deoxyadenosine in DNA + S-adenosyl-L-homocysteine + H(+)</text>
        <dbReference type="Rhea" id="RHEA:15197"/>
        <dbReference type="Rhea" id="RHEA-COMP:12418"/>
        <dbReference type="Rhea" id="RHEA-COMP:12419"/>
        <dbReference type="ChEBI" id="CHEBI:15378"/>
        <dbReference type="ChEBI" id="CHEBI:57856"/>
        <dbReference type="ChEBI" id="CHEBI:59789"/>
        <dbReference type="ChEBI" id="CHEBI:90615"/>
        <dbReference type="ChEBI" id="CHEBI:90616"/>
        <dbReference type="EC" id="2.1.1.72"/>
    </reaction>
</comment>
<evidence type="ECO:0000259" key="9">
    <source>
        <dbReference type="Pfam" id="PF12161"/>
    </source>
</evidence>
<reference evidence="11" key="1">
    <citation type="journal article" date="2014" name="Genome Announc.">
        <title>Genome Sequence of Arthrobacter siccitolerans 4J27, a Xeroprotectant-Producing Desiccation-Tolerant Microorganism.</title>
        <authorList>
            <person name="Manzanera M."/>
            <person name="Santa-Cruz-Calvo L."/>
            <person name="Vilchez J.I."/>
            <person name="Garcia-Fontana C."/>
            <person name="Silva-Castro G.A."/>
            <person name="Calvo C."/>
            <person name="Gonzalez-Lopez J."/>
        </authorList>
    </citation>
    <scope>NUCLEOTIDE SEQUENCE [LARGE SCALE GENOMIC DNA]</scope>
    <source>
        <strain evidence="11">4J27</strain>
    </source>
</reference>
<evidence type="ECO:0000256" key="2">
    <source>
        <dbReference type="ARBA" id="ARBA00011900"/>
    </source>
</evidence>
<accession>A0A024H4T2</accession>
<dbReference type="GO" id="GO:0032259">
    <property type="term" value="P:methylation"/>
    <property type="evidence" value="ECO:0007669"/>
    <property type="project" value="UniProtKB-KW"/>
</dbReference>
<dbReference type="PANTHER" id="PTHR42933:SF3">
    <property type="entry name" value="TYPE I RESTRICTION ENZYME MJAVIII METHYLASE SUBUNIT"/>
    <property type="match status" value="1"/>
</dbReference>
<evidence type="ECO:0000256" key="4">
    <source>
        <dbReference type="ARBA" id="ARBA00022679"/>
    </source>
</evidence>
<dbReference type="STRING" id="861266.ARTSIC4J27_3160"/>
<evidence type="ECO:0000256" key="1">
    <source>
        <dbReference type="ARBA" id="ARBA00006594"/>
    </source>
</evidence>
<evidence type="ECO:0000256" key="3">
    <source>
        <dbReference type="ARBA" id="ARBA00022603"/>
    </source>
</evidence>
<proteinExistence type="inferred from homology"/>
<name>A0A024H4T2_9MICC</name>
<dbReference type="REBASE" id="89118">
    <property type="entry name" value="M1.Asi4J27ORF3159P"/>
</dbReference>
<comment type="caution">
    <text evidence="10">The sequence shown here is derived from an EMBL/GenBank/DDBJ whole genome shotgun (WGS) entry which is preliminary data.</text>
</comment>
<evidence type="ECO:0000256" key="7">
    <source>
        <dbReference type="ARBA" id="ARBA00047942"/>
    </source>
</evidence>
<keyword evidence="5" id="KW-0949">S-adenosyl-L-methionine</keyword>
<feature type="domain" description="N6 adenine-specific DNA methyltransferase N-terminal" evidence="9">
    <location>
        <begin position="42"/>
        <end position="169"/>
    </location>
</feature>
<dbReference type="GO" id="GO:0009307">
    <property type="term" value="P:DNA restriction-modification system"/>
    <property type="evidence" value="ECO:0007669"/>
    <property type="project" value="UniProtKB-KW"/>
</dbReference>
<dbReference type="EMBL" id="CAQI01000048">
    <property type="protein sequence ID" value="CCQ47180.1"/>
    <property type="molecule type" value="Genomic_DNA"/>
</dbReference>
<protein>
    <recommendedName>
        <fullName evidence="2">site-specific DNA-methyltransferase (adenine-specific)</fullName>
        <ecNumber evidence="2">2.1.1.72</ecNumber>
    </recommendedName>
</protein>
<keyword evidence="4" id="KW-0808">Transferase</keyword>
<evidence type="ECO:0000256" key="6">
    <source>
        <dbReference type="ARBA" id="ARBA00022747"/>
    </source>
</evidence>
<keyword evidence="3 10" id="KW-0489">Methyltransferase</keyword>
<dbReference type="PANTHER" id="PTHR42933">
    <property type="entry name" value="SLR6095 PROTEIN"/>
    <property type="match status" value="1"/>
</dbReference>
<keyword evidence="6" id="KW-0680">Restriction system</keyword>
<evidence type="ECO:0000256" key="5">
    <source>
        <dbReference type="ARBA" id="ARBA00022691"/>
    </source>
</evidence>
<dbReference type="Pfam" id="PF02384">
    <property type="entry name" value="N6_Mtase"/>
    <property type="match status" value="1"/>
</dbReference>
<evidence type="ECO:0000313" key="11">
    <source>
        <dbReference type="Proteomes" id="UP000035722"/>
    </source>
</evidence>
<dbReference type="GO" id="GO:0008170">
    <property type="term" value="F:N-methyltransferase activity"/>
    <property type="evidence" value="ECO:0007669"/>
    <property type="project" value="InterPro"/>
</dbReference>
<dbReference type="InterPro" id="IPR051537">
    <property type="entry name" value="DNA_Adenine_Mtase"/>
</dbReference>
<comment type="similarity">
    <text evidence="1">Belongs to the N(4)/N(6)-methyltransferase family.</text>
</comment>